<keyword evidence="1" id="KW-0175">Coiled coil</keyword>
<evidence type="ECO:0008006" key="6">
    <source>
        <dbReference type="Google" id="ProtNLM"/>
    </source>
</evidence>
<evidence type="ECO:0000313" key="5">
    <source>
        <dbReference type="Proteomes" id="UP001142444"/>
    </source>
</evidence>
<keyword evidence="3" id="KW-1133">Transmembrane helix</keyword>
<reference evidence="4" key="1">
    <citation type="submission" date="2022-11" db="EMBL/GenBank/DDBJ databases">
        <authorList>
            <person name="Kamali M."/>
            <person name="Peak L."/>
            <person name="Go Y.Y."/>
            <person name="Balasuriya U.B.R."/>
            <person name="Carossino M."/>
        </authorList>
    </citation>
    <scope>NUCLEOTIDE SEQUENCE</scope>
    <source>
        <strain evidence="4">4524</strain>
    </source>
</reference>
<evidence type="ECO:0000256" key="2">
    <source>
        <dbReference type="SAM" id="MobiDB-lite"/>
    </source>
</evidence>
<dbReference type="AlphaFoldDB" id="A0A9X4JDE4"/>
<evidence type="ECO:0000256" key="1">
    <source>
        <dbReference type="SAM" id="Coils"/>
    </source>
</evidence>
<feature type="transmembrane region" description="Helical" evidence="3">
    <location>
        <begin position="6"/>
        <end position="29"/>
    </location>
</feature>
<accession>A0A9X4JDE4</accession>
<organism evidence="4 5">
    <name type="scientific">Actinobacillus equuli subsp. equuli</name>
    <dbReference type="NCBI Taxonomy" id="202947"/>
    <lineage>
        <taxon>Bacteria</taxon>
        <taxon>Pseudomonadati</taxon>
        <taxon>Pseudomonadota</taxon>
        <taxon>Gammaproteobacteria</taxon>
        <taxon>Pasteurellales</taxon>
        <taxon>Pasteurellaceae</taxon>
        <taxon>Actinobacillus</taxon>
    </lineage>
</organism>
<keyword evidence="3" id="KW-0812">Transmembrane</keyword>
<protein>
    <recommendedName>
        <fullName evidence="6">Phage lysis regulatory protein, LysB family</fullName>
    </recommendedName>
</protein>
<keyword evidence="5" id="KW-1185">Reference proteome</keyword>
<evidence type="ECO:0000313" key="4">
    <source>
        <dbReference type="EMBL" id="MDE8034649.1"/>
    </source>
</evidence>
<feature type="coiled-coil region" evidence="1">
    <location>
        <begin position="45"/>
        <end position="79"/>
    </location>
</feature>
<sequence length="149" mass="16577">MAETLIARLITRINPITIVIVIAGISLIYSNKQLATRLDASNNALALTKSENSNLANQLENAQIQAEAYKEQVDKLNLQILVKMQQAEERSNEIITELQSVKEWANTLVPANVSRLLNNRNSELSNTKTKSSNVPDTHDLRSSSGNRKH</sequence>
<keyword evidence="3" id="KW-0472">Membrane</keyword>
<evidence type="ECO:0000256" key="3">
    <source>
        <dbReference type="SAM" id="Phobius"/>
    </source>
</evidence>
<name>A0A9X4JDE4_ACTEU</name>
<comment type="caution">
    <text evidence="4">The sequence shown here is derived from an EMBL/GenBank/DDBJ whole genome shotgun (WGS) entry which is preliminary data.</text>
</comment>
<gene>
    <name evidence="4" type="ORF">OQ257_05660</name>
</gene>
<dbReference type="Proteomes" id="UP001142444">
    <property type="component" value="Unassembled WGS sequence"/>
</dbReference>
<dbReference type="EMBL" id="JAPHVQ010000004">
    <property type="protein sequence ID" value="MDE8034649.1"/>
    <property type="molecule type" value="Genomic_DNA"/>
</dbReference>
<proteinExistence type="predicted"/>
<feature type="region of interest" description="Disordered" evidence="2">
    <location>
        <begin position="119"/>
        <end position="149"/>
    </location>
</feature>
<reference evidence="4" key="2">
    <citation type="journal article" date="2023" name="Pathogens">
        <title>Pathological Features and Genomic Characterization of an Actinobacillus equuli subsp. equuli Bearing Unique Virulence-Associated Genes from an Adult Horse with Pleuropneumonia.</title>
        <authorList>
            <person name="Kamali M."/>
            <person name="Carossino M."/>
            <person name="Del Piero F."/>
            <person name="Peak L."/>
            <person name="Mitchell M.S."/>
            <person name="Willette J."/>
            <person name="Baker R."/>
            <person name="Li F."/>
            <person name="Kenez A."/>
            <person name="Balasuriya U.B.R."/>
            <person name="Go Y.Y."/>
        </authorList>
    </citation>
    <scope>NUCLEOTIDE SEQUENCE</scope>
    <source>
        <strain evidence="4">4524</strain>
    </source>
</reference>